<dbReference type="OrthoDB" id="540004at2759"/>
<evidence type="ECO:0000313" key="1">
    <source>
        <dbReference type="EMBL" id="CAE7608986.1"/>
    </source>
</evidence>
<accession>A0A812V616</accession>
<protein>
    <submittedName>
        <fullName evidence="1">DNMT3A protein</fullName>
    </submittedName>
</protein>
<dbReference type="SUPFAM" id="SSF53335">
    <property type="entry name" value="S-adenosyl-L-methionine-dependent methyltransferases"/>
    <property type="match status" value="1"/>
</dbReference>
<dbReference type="Gene3D" id="3.40.50.150">
    <property type="entry name" value="Vaccinia Virus protein VP39"/>
    <property type="match status" value="1"/>
</dbReference>
<dbReference type="AlphaFoldDB" id="A0A812V616"/>
<comment type="caution">
    <text evidence="1">The sequence shown here is derived from an EMBL/GenBank/DDBJ whole genome shotgun (WGS) entry which is preliminary data.</text>
</comment>
<proteinExistence type="predicted"/>
<evidence type="ECO:0000313" key="2">
    <source>
        <dbReference type="Proteomes" id="UP000649617"/>
    </source>
</evidence>
<name>A0A812V616_SYMPI</name>
<dbReference type="InterPro" id="IPR029063">
    <property type="entry name" value="SAM-dependent_MTases_sf"/>
</dbReference>
<keyword evidence="2" id="KW-1185">Reference proteome</keyword>
<sequence>MDTVVTENLLEFYPNDSPDAVVLANVLEPYPAEVRRLLFAHVHHFLRPGGQIIVAVTIGETGLGTASESVLDLIFPSVFA</sequence>
<dbReference type="Proteomes" id="UP000649617">
    <property type="component" value="Unassembled WGS sequence"/>
</dbReference>
<dbReference type="EMBL" id="CAJNIZ010040913">
    <property type="protein sequence ID" value="CAE7608986.1"/>
    <property type="molecule type" value="Genomic_DNA"/>
</dbReference>
<reference evidence="1" key="1">
    <citation type="submission" date="2021-02" db="EMBL/GenBank/DDBJ databases">
        <authorList>
            <person name="Dougan E. K."/>
            <person name="Rhodes N."/>
            <person name="Thang M."/>
            <person name="Chan C."/>
        </authorList>
    </citation>
    <scope>NUCLEOTIDE SEQUENCE</scope>
</reference>
<gene>
    <name evidence="1" type="primary">DNMT3A</name>
    <name evidence="1" type="ORF">SPIL2461_LOCUS16075</name>
</gene>
<organism evidence="1 2">
    <name type="scientific">Symbiodinium pilosum</name>
    <name type="common">Dinoflagellate</name>
    <dbReference type="NCBI Taxonomy" id="2952"/>
    <lineage>
        <taxon>Eukaryota</taxon>
        <taxon>Sar</taxon>
        <taxon>Alveolata</taxon>
        <taxon>Dinophyceae</taxon>
        <taxon>Suessiales</taxon>
        <taxon>Symbiodiniaceae</taxon>
        <taxon>Symbiodinium</taxon>
    </lineage>
</organism>